<dbReference type="OrthoDB" id="6099110at2759"/>
<accession>A0A6J8BIT4</accession>
<reference evidence="1 2" key="1">
    <citation type="submission" date="2020-06" db="EMBL/GenBank/DDBJ databases">
        <authorList>
            <person name="Li R."/>
            <person name="Bekaert M."/>
        </authorList>
    </citation>
    <scope>NUCLEOTIDE SEQUENCE [LARGE SCALE GENOMIC DNA]</scope>
    <source>
        <strain evidence="2">wild</strain>
    </source>
</reference>
<dbReference type="SUPFAM" id="SSF101898">
    <property type="entry name" value="NHL repeat"/>
    <property type="match status" value="1"/>
</dbReference>
<dbReference type="Gene3D" id="2.120.10.30">
    <property type="entry name" value="TolB, C-terminal domain"/>
    <property type="match status" value="1"/>
</dbReference>
<dbReference type="Proteomes" id="UP000507470">
    <property type="component" value="Unassembled WGS sequence"/>
</dbReference>
<dbReference type="EMBL" id="CACVKT020003265">
    <property type="protein sequence ID" value="CAC5382774.1"/>
    <property type="molecule type" value="Genomic_DNA"/>
</dbReference>
<name>A0A6J8BIT4_MYTCO</name>
<protein>
    <recommendedName>
        <fullName evidence="3">TRIM2_3</fullName>
    </recommendedName>
</protein>
<evidence type="ECO:0000313" key="1">
    <source>
        <dbReference type="EMBL" id="CAC5382774.1"/>
    </source>
</evidence>
<sequence>MYELNTDVFDIRKDDLRTNTPETSEVTLKTSELTTHDDTDERFDKVYKLETTFILPSTDISDIKVMEDGTIVIADFQRCSLVVCDIKGEQLRRIGQTDGWRPFRLDVVDYSDVVVSLPQRNEVMQVDIRRNDIKHYIVTGCRNVAYHDGELFVQSNEKINVITMKGGLKNTITPPDFYPIYYHVAKNGDVLCTARGKNDLICINRHGVVQYTAHAPQMLFPYGITTDSKGNILVVSAGSNNVHAFSPDGRHSWLIAKLPVNLEFPMICFYSNAQSIIIGDKDQYK</sequence>
<dbReference type="AlphaFoldDB" id="A0A6J8BIT4"/>
<gene>
    <name evidence="1" type="ORF">MCOR_18570</name>
</gene>
<organism evidence="1 2">
    <name type="scientific">Mytilus coruscus</name>
    <name type="common">Sea mussel</name>
    <dbReference type="NCBI Taxonomy" id="42192"/>
    <lineage>
        <taxon>Eukaryota</taxon>
        <taxon>Metazoa</taxon>
        <taxon>Spiralia</taxon>
        <taxon>Lophotrochozoa</taxon>
        <taxon>Mollusca</taxon>
        <taxon>Bivalvia</taxon>
        <taxon>Autobranchia</taxon>
        <taxon>Pteriomorphia</taxon>
        <taxon>Mytilida</taxon>
        <taxon>Mytiloidea</taxon>
        <taxon>Mytilidae</taxon>
        <taxon>Mytilinae</taxon>
        <taxon>Mytilus</taxon>
    </lineage>
</organism>
<keyword evidence="2" id="KW-1185">Reference proteome</keyword>
<dbReference type="InterPro" id="IPR011042">
    <property type="entry name" value="6-blade_b-propeller_TolB-like"/>
</dbReference>
<evidence type="ECO:0000313" key="2">
    <source>
        <dbReference type="Proteomes" id="UP000507470"/>
    </source>
</evidence>
<evidence type="ECO:0008006" key="3">
    <source>
        <dbReference type="Google" id="ProtNLM"/>
    </source>
</evidence>
<proteinExistence type="predicted"/>